<evidence type="ECO:0000256" key="5">
    <source>
        <dbReference type="ARBA" id="ARBA00022679"/>
    </source>
</evidence>
<protein>
    <recommendedName>
        <fullName evidence="3">protein acetyllysine N-acetyltransferase</fullName>
        <ecNumber evidence="3">2.3.1.286</ecNumber>
    </recommendedName>
</protein>
<evidence type="ECO:0000313" key="14">
    <source>
        <dbReference type="Proteomes" id="UP000031637"/>
    </source>
</evidence>
<feature type="transmembrane region" description="Helical" evidence="11">
    <location>
        <begin position="270"/>
        <end position="287"/>
    </location>
</feature>
<dbReference type="EMBL" id="AP012547">
    <property type="protein sequence ID" value="BAO29937.1"/>
    <property type="molecule type" value="Genomic_DNA"/>
</dbReference>
<evidence type="ECO:0000259" key="12">
    <source>
        <dbReference type="PROSITE" id="PS50305"/>
    </source>
</evidence>
<feature type="transmembrane region" description="Helical" evidence="11">
    <location>
        <begin position="241"/>
        <end position="258"/>
    </location>
</feature>
<dbReference type="Pfam" id="PF02146">
    <property type="entry name" value="SIR2"/>
    <property type="match status" value="1"/>
</dbReference>
<evidence type="ECO:0000256" key="7">
    <source>
        <dbReference type="ARBA" id="ARBA00022989"/>
    </source>
</evidence>
<name>W0SG77_9PROT</name>
<dbReference type="GO" id="GO:0017136">
    <property type="term" value="F:histone deacetylase activity, NAD-dependent"/>
    <property type="evidence" value="ECO:0007669"/>
    <property type="project" value="TreeGrafter"/>
</dbReference>
<gene>
    <name evidence="13" type="ORF">SUTH_02147</name>
</gene>
<dbReference type="GO" id="GO:0070403">
    <property type="term" value="F:NAD+ binding"/>
    <property type="evidence" value="ECO:0007669"/>
    <property type="project" value="InterPro"/>
</dbReference>
<organism evidence="13 14">
    <name type="scientific">Sulfuritalea hydrogenivorans sk43H</name>
    <dbReference type="NCBI Taxonomy" id="1223802"/>
    <lineage>
        <taxon>Bacteria</taxon>
        <taxon>Pseudomonadati</taxon>
        <taxon>Pseudomonadota</taxon>
        <taxon>Betaproteobacteria</taxon>
        <taxon>Nitrosomonadales</taxon>
        <taxon>Sterolibacteriaceae</taxon>
        <taxon>Sulfuritalea</taxon>
    </lineage>
</organism>
<reference evidence="13 14" key="1">
    <citation type="journal article" date="2014" name="Syst. Appl. Microbiol.">
        <title>Complete genomes of freshwater sulfur oxidizers Sulfuricella denitrificans skB26 and Sulfuritalea hydrogenivorans sk43H: genetic insights into the sulfur oxidation pathway of betaproteobacteria.</title>
        <authorList>
            <person name="Watanabe T."/>
            <person name="Kojima H."/>
            <person name="Fukui M."/>
        </authorList>
    </citation>
    <scope>NUCLEOTIDE SEQUENCE [LARGE SCALE GENOMIC DNA]</scope>
    <source>
        <strain evidence="13">DSM22779</strain>
    </source>
</reference>
<evidence type="ECO:0000256" key="3">
    <source>
        <dbReference type="ARBA" id="ARBA00012928"/>
    </source>
</evidence>
<keyword evidence="10" id="KW-0479">Metal-binding</keyword>
<comment type="subcellular location">
    <subcellularLocation>
        <location evidence="1">Cell membrane</location>
        <topology evidence="1">Multi-pass membrane protein</topology>
    </subcellularLocation>
</comment>
<feature type="active site" description="Proton acceptor" evidence="10">
    <location>
        <position position="417"/>
    </location>
</feature>
<keyword evidence="7 11" id="KW-1133">Transmembrane helix</keyword>
<keyword evidence="9 11" id="KW-0472">Membrane</keyword>
<evidence type="ECO:0000256" key="1">
    <source>
        <dbReference type="ARBA" id="ARBA00004651"/>
    </source>
</evidence>
<dbReference type="InterPro" id="IPR003000">
    <property type="entry name" value="Sirtuin"/>
</dbReference>
<dbReference type="SUPFAM" id="SSF52467">
    <property type="entry name" value="DHS-like NAD/FAD-binding domain"/>
    <property type="match status" value="1"/>
</dbReference>
<comment type="similarity">
    <text evidence="2">Belongs to the urea transporter family.</text>
</comment>
<dbReference type="Gene3D" id="3.40.50.1220">
    <property type="entry name" value="TPP-binding domain"/>
    <property type="match status" value="1"/>
</dbReference>
<evidence type="ECO:0000256" key="6">
    <source>
        <dbReference type="ARBA" id="ARBA00022692"/>
    </source>
</evidence>
<dbReference type="PANTHER" id="PTHR11085">
    <property type="entry name" value="NAD-DEPENDENT PROTEIN DEACYLASE SIRTUIN-5, MITOCHONDRIAL-RELATED"/>
    <property type="match status" value="1"/>
</dbReference>
<dbReference type="InterPro" id="IPR026591">
    <property type="entry name" value="Sirtuin_cat_small_dom_sf"/>
</dbReference>
<evidence type="ECO:0000256" key="4">
    <source>
        <dbReference type="ARBA" id="ARBA00022475"/>
    </source>
</evidence>
<feature type="binding site" evidence="10">
    <location>
        <position position="425"/>
    </location>
    <ligand>
        <name>Zn(2+)</name>
        <dbReference type="ChEBI" id="CHEBI:29105"/>
    </ligand>
</feature>
<dbReference type="InterPro" id="IPR029020">
    <property type="entry name" value="Ammonium/urea_transptr"/>
</dbReference>
<proteinExistence type="inferred from homology"/>
<feature type="transmembrane region" description="Helical" evidence="11">
    <location>
        <begin position="217"/>
        <end position="234"/>
    </location>
</feature>
<dbReference type="STRING" id="1223802.SUTH_02147"/>
<feature type="binding site" evidence="10">
    <location>
        <position position="450"/>
    </location>
    <ligand>
        <name>Zn(2+)</name>
        <dbReference type="ChEBI" id="CHEBI:29105"/>
    </ligand>
</feature>
<keyword evidence="4" id="KW-1003">Cell membrane</keyword>
<dbReference type="InterPro" id="IPR004937">
    <property type="entry name" value="Urea_transporter"/>
</dbReference>
<evidence type="ECO:0000256" key="9">
    <source>
        <dbReference type="ARBA" id="ARBA00023136"/>
    </source>
</evidence>
<feature type="binding site" evidence="10">
    <location>
        <position position="447"/>
    </location>
    <ligand>
        <name>Zn(2+)</name>
        <dbReference type="ChEBI" id="CHEBI:29105"/>
    </ligand>
</feature>
<feature type="binding site" evidence="10">
    <location>
        <position position="428"/>
    </location>
    <ligand>
        <name>Zn(2+)</name>
        <dbReference type="ChEBI" id="CHEBI:29105"/>
    </ligand>
</feature>
<dbReference type="OrthoDB" id="9800582at2"/>
<dbReference type="InterPro" id="IPR026590">
    <property type="entry name" value="Ssirtuin_cat_dom"/>
</dbReference>
<keyword evidence="10" id="KW-0862">Zinc</keyword>
<evidence type="ECO:0000313" key="13">
    <source>
        <dbReference type="EMBL" id="BAO29937.1"/>
    </source>
</evidence>
<dbReference type="GO" id="GO:0046872">
    <property type="term" value="F:metal ion binding"/>
    <property type="evidence" value="ECO:0007669"/>
    <property type="project" value="UniProtKB-KW"/>
</dbReference>
<dbReference type="HOGENOM" id="CLU_492519_0_0_4"/>
<dbReference type="Pfam" id="PF03253">
    <property type="entry name" value="UT"/>
    <property type="match status" value="1"/>
</dbReference>
<keyword evidence="8" id="KW-0520">NAD</keyword>
<keyword evidence="14" id="KW-1185">Reference proteome</keyword>
<dbReference type="GO" id="GO:0015204">
    <property type="term" value="F:urea transmembrane transporter activity"/>
    <property type="evidence" value="ECO:0007669"/>
    <property type="project" value="InterPro"/>
</dbReference>
<evidence type="ECO:0000256" key="10">
    <source>
        <dbReference type="PROSITE-ProRule" id="PRU00236"/>
    </source>
</evidence>
<feature type="transmembrane region" description="Helical" evidence="11">
    <location>
        <begin position="128"/>
        <end position="152"/>
    </location>
</feature>
<dbReference type="PANTHER" id="PTHR11085:SF10">
    <property type="entry name" value="NAD-DEPENDENT PROTEIN DEACYLASE SIRTUIN-5, MITOCHONDRIAL-RELATED"/>
    <property type="match status" value="1"/>
</dbReference>
<dbReference type="PROSITE" id="PS50305">
    <property type="entry name" value="SIRTUIN"/>
    <property type="match status" value="1"/>
</dbReference>
<feature type="transmembrane region" description="Helical" evidence="11">
    <location>
        <begin position="164"/>
        <end position="182"/>
    </location>
</feature>
<accession>W0SG77</accession>
<dbReference type="Gene3D" id="3.30.1600.10">
    <property type="entry name" value="SIR2/SIRT2 'Small Domain"/>
    <property type="match status" value="1"/>
</dbReference>
<dbReference type="GO" id="GO:0005886">
    <property type="term" value="C:plasma membrane"/>
    <property type="evidence" value="ECO:0007669"/>
    <property type="project" value="UniProtKB-SubCell"/>
</dbReference>
<dbReference type="Gene3D" id="1.10.3430.10">
    <property type="entry name" value="Ammonium transporter AmtB like domains"/>
    <property type="match status" value="1"/>
</dbReference>
<evidence type="ECO:0000256" key="11">
    <source>
        <dbReference type="SAM" id="Phobius"/>
    </source>
</evidence>
<dbReference type="Proteomes" id="UP000031637">
    <property type="component" value="Chromosome"/>
</dbReference>
<keyword evidence="6 11" id="KW-0812">Transmembrane</keyword>
<dbReference type="InterPro" id="IPR029035">
    <property type="entry name" value="DHS-like_NAD/FAD-binding_dom"/>
</dbReference>
<dbReference type="InterPro" id="IPR050134">
    <property type="entry name" value="NAD-dep_sirtuin_deacylases"/>
</dbReference>
<dbReference type="EC" id="2.3.1.286" evidence="3"/>
<feature type="transmembrane region" description="Helical" evidence="11">
    <location>
        <begin position="33"/>
        <end position="60"/>
    </location>
</feature>
<feature type="domain" description="Deacetylase sirtuin-type" evidence="12">
    <location>
        <begin position="291"/>
        <end position="546"/>
    </location>
</feature>
<dbReference type="AlphaFoldDB" id="W0SG77"/>
<evidence type="ECO:0000256" key="8">
    <source>
        <dbReference type="ARBA" id="ARBA00023027"/>
    </source>
</evidence>
<sequence>MARMTGRLLQDAAQAWLKSFAHVAFLDRPTHGLLVFVAIAAIAPWSAAAAAFGAALAILLGKPFFSQSEWEWKEGLGAYDCALLGIAWGGAFSCGPQMMFLLGLAVLACLAMRGPLVSRLNGLGMPVLALPGLISIWLSLGVFSALGADFWLASPNNTPGSNSFGSAGPAVAIFFVTLGLFLKCRRAAAASVLVATATAILYSVAGGDPLSIQGAGLWAFTAAPAIFASSAVFLNGFRQGWKVGATAALLSAAIWLLWNHMPLLENVPPLMGPLFIGIWSALILVLGKERQFCLDLGVQHAAHVLDRARPAGATLVLTGAGVSTASGIPDYTAGHWLAPGVPASRYSYGAFLADAESRSLYWDACARFREVAARAKPNNGHLALAGLEASGYILATITQNVDGLHQAAGSRQVGELHGTIFSVRCLACDHEAEWPAADLWRHASPCCEMCGGLLKPAVIAFGESIRLATWHDATEKAAQCGAILVVGSQLAVSSASALLASARARGVPCVFLTLGSLAVPLFPGDTVIDGPAELVLPALARLLEASPPKATFS</sequence>
<keyword evidence="5" id="KW-0808">Transferase</keyword>
<evidence type="ECO:0000256" key="2">
    <source>
        <dbReference type="ARBA" id="ARBA00005914"/>
    </source>
</evidence>
<dbReference type="KEGG" id="shd:SUTH_02147"/>
<feature type="transmembrane region" description="Helical" evidence="11">
    <location>
        <begin position="187"/>
        <end position="205"/>
    </location>
</feature>
<dbReference type="RefSeq" id="WP_084207348.1">
    <property type="nucleotide sequence ID" value="NZ_AP012547.1"/>
</dbReference>